<organism evidence="1">
    <name type="scientific">Haptolina brevifila</name>
    <dbReference type="NCBI Taxonomy" id="156173"/>
    <lineage>
        <taxon>Eukaryota</taxon>
        <taxon>Haptista</taxon>
        <taxon>Haptophyta</taxon>
        <taxon>Prymnesiophyceae</taxon>
        <taxon>Prymnesiales</taxon>
        <taxon>Prymnesiaceae</taxon>
        <taxon>Haptolina</taxon>
    </lineage>
</organism>
<reference evidence="1" key="1">
    <citation type="submission" date="2021-01" db="EMBL/GenBank/DDBJ databases">
        <authorList>
            <person name="Corre E."/>
            <person name="Pelletier E."/>
            <person name="Niang G."/>
            <person name="Scheremetjew M."/>
            <person name="Finn R."/>
            <person name="Kale V."/>
            <person name="Holt S."/>
            <person name="Cochrane G."/>
            <person name="Meng A."/>
            <person name="Brown T."/>
            <person name="Cohen L."/>
        </authorList>
    </citation>
    <scope>NUCLEOTIDE SEQUENCE</scope>
    <source>
        <strain evidence="1">UTEX LB 985</strain>
    </source>
</reference>
<dbReference type="EMBL" id="HBGU01021209">
    <property type="protein sequence ID" value="CAD9435690.1"/>
    <property type="molecule type" value="Transcribed_RNA"/>
</dbReference>
<sequence length="108" mass="11959">MQEREWLAPEQLSLLEVLAGKRNEMAGRLTTRSKYDARAASAKLSGGWRAPSRHTQASKGGSLMRLQLTSPAVPIEGVLLQKLDRRETEAGAKVLDLEAAVEWSTSWR</sequence>
<evidence type="ECO:0000313" key="1">
    <source>
        <dbReference type="EMBL" id="CAD9435690.1"/>
    </source>
</evidence>
<dbReference type="AlphaFoldDB" id="A0A7S2CUP9"/>
<gene>
    <name evidence="1" type="ORF">CBRE1094_LOCUS11628</name>
</gene>
<accession>A0A7S2CUP9</accession>
<name>A0A7S2CUP9_9EUKA</name>
<proteinExistence type="predicted"/>
<protein>
    <submittedName>
        <fullName evidence="1">Uncharacterized protein</fullName>
    </submittedName>
</protein>